<evidence type="ECO:0000256" key="1">
    <source>
        <dbReference type="SAM" id="MobiDB-lite"/>
    </source>
</evidence>
<accession>A0AAD6YXG9</accession>
<comment type="caution">
    <text evidence="2">The sequence shown here is derived from an EMBL/GenBank/DDBJ whole genome shotgun (WGS) entry which is preliminary data.</text>
</comment>
<keyword evidence="3" id="KW-1185">Reference proteome</keyword>
<reference evidence="2" key="1">
    <citation type="submission" date="2023-03" db="EMBL/GenBank/DDBJ databases">
        <title>Massive genome expansion in bonnet fungi (Mycena s.s.) driven by repeated elements and novel gene families across ecological guilds.</title>
        <authorList>
            <consortium name="Lawrence Berkeley National Laboratory"/>
            <person name="Harder C.B."/>
            <person name="Miyauchi S."/>
            <person name="Viragh M."/>
            <person name="Kuo A."/>
            <person name="Thoen E."/>
            <person name="Andreopoulos B."/>
            <person name="Lu D."/>
            <person name="Skrede I."/>
            <person name="Drula E."/>
            <person name="Henrissat B."/>
            <person name="Morin E."/>
            <person name="Kohler A."/>
            <person name="Barry K."/>
            <person name="LaButti K."/>
            <person name="Morin E."/>
            <person name="Salamov A."/>
            <person name="Lipzen A."/>
            <person name="Mereny Z."/>
            <person name="Hegedus B."/>
            <person name="Baldrian P."/>
            <person name="Stursova M."/>
            <person name="Weitz H."/>
            <person name="Taylor A."/>
            <person name="Grigoriev I.V."/>
            <person name="Nagy L.G."/>
            <person name="Martin F."/>
            <person name="Kauserud H."/>
        </authorList>
    </citation>
    <scope>NUCLEOTIDE SEQUENCE</scope>
    <source>
        <strain evidence="2">CBHHK002</strain>
    </source>
</reference>
<protein>
    <submittedName>
        <fullName evidence="2">Uncharacterized protein</fullName>
    </submittedName>
</protein>
<name>A0AAD6YXG9_9AGAR</name>
<dbReference type="EMBL" id="JARIHO010000141">
    <property type="protein sequence ID" value="KAJ7301210.1"/>
    <property type="molecule type" value="Genomic_DNA"/>
</dbReference>
<dbReference type="AlphaFoldDB" id="A0AAD6YXG9"/>
<sequence length="341" mass="38080">MCHYFNPADNENAALRLPWALITYLNQRQSPDSLRAVVLSLPGVMWKAVTKTIIDGPSLVSQHPPPMDHIEGPPPLIFALWTMYYYSDPTRGEIGTATWEAILDTLVKSGAHLSVRSMAKWAVVSSLTHRSISEGDQLLRFSPQLIPTISGLQAPAADEEFSFVQARKTDGMVHILAEYIEHCCLAGHLPFKAAETVATIGRFCAVAVPPDTIQMSFAVGIRNLFKGFNEHHGFRGDPHILHEVIRLPLLNDYAPGYETIEWDPWQSPVYWLDDFDSRMVLKDTFSTYLNDNSNIDEPYLLGRLQTLVVCLEGNGSSNQPSYMKVPKEHTVQSSGMANVNE</sequence>
<evidence type="ECO:0000313" key="3">
    <source>
        <dbReference type="Proteomes" id="UP001218218"/>
    </source>
</evidence>
<feature type="compositionally biased region" description="Polar residues" evidence="1">
    <location>
        <begin position="331"/>
        <end position="341"/>
    </location>
</feature>
<proteinExistence type="predicted"/>
<feature type="region of interest" description="Disordered" evidence="1">
    <location>
        <begin position="318"/>
        <end position="341"/>
    </location>
</feature>
<organism evidence="2 3">
    <name type="scientific">Mycena albidolilacea</name>
    <dbReference type="NCBI Taxonomy" id="1033008"/>
    <lineage>
        <taxon>Eukaryota</taxon>
        <taxon>Fungi</taxon>
        <taxon>Dikarya</taxon>
        <taxon>Basidiomycota</taxon>
        <taxon>Agaricomycotina</taxon>
        <taxon>Agaricomycetes</taxon>
        <taxon>Agaricomycetidae</taxon>
        <taxon>Agaricales</taxon>
        <taxon>Marasmiineae</taxon>
        <taxon>Mycenaceae</taxon>
        <taxon>Mycena</taxon>
    </lineage>
</organism>
<gene>
    <name evidence="2" type="ORF">DFH08DRAFT_996143</name>
</gene>
<evidence type="ECO:0000313" key="2">
    <source>
        <dbReference type="EMBL" id="KAJ7301210.1"/>
    </source>
</evidence>
<dbReference type="Proteomes" id="UP001218218">
    <property type="component" value="Unassembled WGS sequence"/>
</dbReference>